<dbReference type="RefSeq" id="WP_169320919.1">
    <property type="nucleotide sequence ID" value="NZ_JABCJF010000003.1"/>
</dbReference>
<keyword evidence="1" id="KW-1133">Transmembrane helix</keyword>
<accession>A0A848N4S5</accession>
<sequence length="149" mass="17454">MESKYRVEFSKSKEEVLGNIKESIFGGFPDFYGKSFKGKTTENGFKVRLMEKDFQTFKGNFILDKDQKYSLELLIGFEFYQLLSLVIFIGFLLFMIIKDIYGDHYFSVLYIMAAAIIIYTNFSGLKRGKELFFSYLESFDSDCEIIQIK</sequence>
<feature type="transmembrane region" description="Helical" evidence="1">
    <location>
        <begin position="73"/>
        <end position="98"/>
    </location>
</feature>
<dbReference type="AlphaFoldDB" id="A0A848N4S5"/>
<organism evidence="2 3">
    <name type="scientific">Chryseobacterium aquaticum</name>
    <dbReference type="NCBI Taxonomy" id="452084"/>
    <lineage>
        <taxon>Bacteria</taxon>
        <taxon>Pseudomonadati</taxon>
        <taxon>Bacteroidota</taxon>
        <taxon>Flavobacteriia</taxon>
        <taxon>Flavobacteriales</taxon>
        <taxon>Weeksellaceae</taxon>
        <taxon>Chryseobacterium group</taxon>
        <taxon>Chryseobacterium</taxon>
    </lineage>
</organism>
<gene>
    <name evidence="2" type="ORF">HIO71_07280</name>
</gene>
<evidence type="ECO:0000313" key="2">
    <source>
        <dbReference type="EMBL" id="NMR34012.1"/>
    </source>
</evidence>
<proteinExistence type="predicted"/>
<comment type="caution">
    <text evidence="2">The sequence shown here is derived from an EMBL/GenBank/DDBJ whole genome shotgun (WGS) entry which is preliminary data.</text>
</comment>
<dbReference type="EMBL" id="JABCJF010000003">
    <property type="protein sequence ID" value="NMR34012.1"/>
    <property type="molecule type" value="Genomic_DNA"/>
</dbReference>
<evidence type="ECO:0000313" key="3">
    <source>
        <dbReference type="Proteomes" id="UP000548067"/>
    </source>
</evidence>
<evidence type="ECO:0000256" key="1">
    <source>
        <dbReference type="SAM" id="Phobius"/>
    </source>
</evidence>
<reference evidence="2 3" key="1">
    <citation type="submission" date="2020-04" db="EMBL/GenBank/DDBJ databases">
        <title>Genome analysis and antimicrobial resistance characteristics of Chryseobacterium aquaticum isolated from farmed salmonids.</title>
        <authorList>
            <person name="Saticioglu I.B."/>
            <person name="Duman M."/>
            <person name="Altun S."/>
        </authorList>
    </citation>
    <scope>NUCLEOTIDE SEQUENCE [LARGE SCALE GENOMIC DNA]</scope>
    <source>
        <strain evidence="2 3">C-174</strain>
    </source>
</reference>
<keyword evidence="1" id="KW-0812">Transmembrane</keyword>
<feature type="transmembrane region" description="Helical" evidence="1">
    <location>
        <begin position="104"/>
        <end position="122"/>
    </location>
</feature>
<protein>
    <submittedName>
        <fullName evidence="2">Uncharacterized protein</fullName>
    </submittedName>
</protein>
<keyword evidence="1" id="KW-0472">Membrane</keyword>
<dbReference type="Proteomes" id="UP000548067">
    <property type="component" value="Unassembled WGS sequence"/>
</dbReference>
<name>A0A848N4S5_9FLAO</name>